<accession>A0ABY9JVE9</accession>
<dbReference type="EMBL" id="CP129013">
    <property type="protein sequence ID" value="WLR41656.1"/>
    <property type="molecule type" value="Genomic_DNA"/>
</dbReference>
<feature type="region of interest" description="Disordered" evidence="2">
    <location>
        <begin position="23"/>
        <end position="54"/>
    </location>
</feature>
<evidence type="ECO:0000313" key="4">
    <source>
        <dbReference type="EMBL" id="WLR41656.1"/>
    </source>
</evidence>
<evidence type="ECO:0000313" key="5">
    <source>
        <dbReference type="Proteomes" id="UP001197974"/>
    </source>
</evidence>
<dbReference type="Proteomes" id="UP001197974">
    <property type="component" value="Chromosome"/>
</dbReference>
<evidence type="ECO:0000256" key="2">
    <source>
        <dbReference type="SAM" id="MobiDB-lite"/>
    </source>
</evidence>
<organism evidence="4 5">
    <name type="scientific">Bacillus carboniphilus</name>
    <dbReference type="NCBI Taxonomy" id="86663"/>
    <lineage>
        <taxon>Bacteria</taxon>
        <taxon>Bacillati</taxon>
        <taxon>Bacillota</taxon>
        <taxon>Bacilli</taxon>
        <taxon>Bacillales</taxon>
        <taxon>Bacillaceae</taxon>
        <taxon>Bacillus</taxon>
    </lineage>
</organism>
<protein>
    <recommendedName>
        <fullName evidence="6">DUF4352 domain-containing protein</fullName>
    </recommendedName>
</protein>
<reference evidence="4 5" key="1">
    <citation type="submission" date="2023-06" db="EMBL/GenBank/DDBJ databases">
        <title>Five Gram-positive bacteria isolated from mangrove sediments in Shenzhen, Guangdong, China.</title>
        <authorList>
            <person name="Yu S."/>
            <person name="Zheng W."/>
            <person name="Huang Y."/>
        </authorList>
    </citation>
    <scope>NUCLEOTIDE SEQUENCE [LARGE SCALE GENOMIC DNA]</scope>
    <source>
        <strain evidence="4 5">SaN35-3</strain>
    </source>
</reference>
<evidence type="ECO:0008006" key="6">
    <source>
        <dbReference type="Google" id="ProtNLM"/>
    </source>
</evidence>
<keyword evidence="5" id="KW-1185">Reference proteome</keyword>
<dbReference type="InterPro" id="IPR029050">
    <property type="entry name" value="Immunoprotect_excell_Ig-like"/>
</dbReference>
<gene>
    <name evidence="4" type="ORF">LC087_12345</name>
</gene>
<sequence length="204" mass="22885">MKKFLSLLFIAVLSLSTVACSESAATDELEKNDKEKSEAKTGDDATPVSDDDKEKAKEDDIWTYYEDATWSDDFKGLKMEIQKIFVTNEAPSDDDPDALTSAVGMKFKLENTTDGKFTTFPDQAVLVTSTGEQIEMTAFWGTDDVGGEIDKGVIKEGNVIWNLQRGEADKIEWVKINFDAQTGDYDTPYDEIEQNDYEIELQLK</sequence>
<evidence type="ECO:0000256" key="1">
    <source>
        <dbReference type="ARBA" id="ARBA00022729"/>
    </source>
</evidence>
<keyword evidence="1 3" id="KW-0732">Signal</keyword>
<feature type="compositionally biased region" description="Basic and acidic residues" evidence="2">
    <location>
        <begin position="28"/>
        <end position="43"/>
    </location>
</feature>
<dbReference type="Gene3D" id="2.60.40.1240">
    <property type="match status" value="1"/>
</dbReference>
<name>A0ABY9JVE9_9BACI</name>
<feature type="chain" id="PRO_5046566494" description="DUF4352 domain-containing protein" evidence="3">
    <location>
        <begin position="20"/>
        <end position="204"/>
    </location>
</feature>
<feature type="signal peptide" evidence="3">
    <location>
        <begin position="1"/>
        <end position="19"/>
    </location>
</feature>
<dbReference type="PROSITE" id="PS51257">
    <property type="entry name" value="PROKAR_LIPOPROTEIN"/>
    <property type="match status" value="1"/>
</dbReference>
<evidence type="ECO:0000256" key="3">
    <source>
        <dbReference type="SAM" id="SignalP"/>
    </source>
</evidence>
<proteinExistence type="predicted"/>
<dbReference type="RefSeq" id="WP_226543422.1">
    <property type="nucleotide sequence ID" value="NZ_CP129013.1"/>
</dbReference>